<proteinExistence type="predicted"/>
<dbReference type="KEGG" id="mlr:MELLADRAFT_66407"/>
<dbReference type="GeneID" id="18930626"/>
<dbReference type="HOGENOM" id="CLU_1518203_0_0_1"/>
<name>F4RZ29_MELLP</name>
<dbReference type="Proteomes" id="UP000001072">
    <property type="component" value="Unassembled WGS sequence"/>
</dbReference>
<sequence length="177" mass="19873">MALPPQPVKNLDQNISKPKKSSSHTKNKPVQCWGAVYGLLPCESFGYPTQWNLSRANTEMQLGMEHQGYTMDDIGEGPMDDQYLPQISGLGENHVFQRIKNACIRSEILWPYEILRALNAAVNPKTYAAAERVTSFIQKTAGLLLAERIKALHNKVVQGQNICVFIHMFCALQKLES</sequence>
<protein>
    <submittedName>
        <fullName evidence="2">Uncharacterized protein</fullName>
    </submittedName>
</protein>
<feature type="compositionally biased region" description="Basic residues" evidence="1">
    <location>
        <begin position="17"/>
        <end position="27"/>
    </location>
</feature>
<accession>F4RZ29</accession>
<gene>
    <name evidence="2" type="ORF">MELLADRAFT_66407</name>
</gene>
<dbReference type="VEuPathDB" id="FungiDB:MELLADRAFT_66407"/>
<evidence type="ECO:0000313" key="2">
    <source>
        <dbReference type="EMBL" id="EGG02395.1"/>
    </source>
</evidence>
<organism evidence="3">
    <name type="scientific">Melampsora larici-populina (strain 98AG31 / pathotype 3-4-7)</name>
    <name type="common">Poplar leaf rust fungus</name>
    <dbReference type="NCBI Taxonomy" id="747676"/>
    <lineage>
        <taxon>Eukaryota</taxon>
        <taxon>Fungi</taxon>
        <taxon>Dikarya</taxon>
        <taxon>Basidiomycota</taxon>
        <taxon>Pucciniomycotina</taxon>
        <taxon>Pucciniomycetes</taxon>
        <taxon>Pucciniales</taxon>
        <taxon>Melampsoraceae</taxon>
        <taxon>Melampsora</taxon>
    </lineage>
</organism>
<dbReference type="AlphaFoldDB" id="F4RZ29"/>
<evidence type="ECO:0000313" key="3">
    <source>
        <dbReference type="Proteomes" id="UP000001072"/>
    </source>
</evidence>
<dbReference type="InParanoid" id="F4RZ29"/>
<dbReference type="EMBL" id="GL883131">
    <property type="protein sequence ID" value="EGG02395.1"/>
    <property type="molecule type" value="Genomic_DNA"/>
</dbReference>
<dbReference type="RefSeq" id="XP_007414380.1">
    <property type="nucleotide sequence ID" value="XM_007414318.1"/>
</dbReference>
<evidence type="ECO:0000256" key="1">
    <source>
        <dbReference type="SAM" id="MobiDB-lite"/>
    </source>
</evidence>
<reference evidence="3" key="1">
    <citation type="journal article" date="2011" name="Proc. Natl. Acad. Sci. U.S.A.">
        <title>Obligate biotrophy features unraveled by the genomic analysis of rust fungi.</title>
        <authorList>
            <person name="Duplessis S."/>
            <person name="Cuomo C.A."/>
            <person name="Lin Y.-C."/>
            <person name="Aerts A."/>
            <person name="Tisserant E."/>
            <person name="Veneault-Fourrey C."/>
            <person name="Joly D.L."/>
            <person name="Hacquard S."/>
            <person name="Amselem J."/>
            <person name="Cantarel B.L."/>
            <person name="Chiu R."/>
            <person name="Coutinho P.M."/>
            <person name="Feau N."/>
            <person name="Field M."/>
            <person name="Frey P."/>
            <person name="Gelhaye E."/>
            <person name="Goldberg J."/>
            <person name="Grabherr M.G."/>
            <person name="Kodira C.D."/>
            <person name="Kohler A."/>
            <person name="Kuees U."/>
            <person name="Lindquist E.A."/>
            <person name="Lucas S.M."/>
            <person name="Mago R."/>
            <person name="Mauceli E."/>
            <person name="Morin E."/>
            <person name="Murat C."/>
            <person name="Pangilinan J.L."/>
            <person name="Park R."/>
            <person name="Pearson M."/>
            <person name="Quesneville H."/>
            <person name="Rouhier N."/>
            <person name="Sakthikumar S."/>
            <person name="Salamov A.A."/>
            <person name="Schmutz J."/>
            <person name="Selles B."/>
            <person name="Shapiro H."/>
            <person name="Tanguay P."/>
            <person name="Tuskan G.A."/>
            <person name="Henrissat B."/>
            <person name="Van de Peer Y."/>
            <person name="Rouze P."/>
            <person name="Ellis J.G."/>
            <person name="Dodds P.N."/>
            <person name="Schein J.E."/>
            <person name="Zhong S."/>
            <person name="Hamelin R.C."/>
            <person name="Grigoriev I.V."/>
            <person name="Szabo L.J."/>
            <person name="Martin F."/>
        </authorList>
    </citation>
    <scope>NUCLEOTIDE SEQUENCE [LARGE SCALE GENOMIC DNA]</scope>
    <source>
        <strain evidence="3">98AG31 / pathotype 3-4-7</strain>
    </source>
</reference>
<feature type="region of interest" description="Disordered" evidence="1">
    <location>
        <begin position="1"/>
        <end position="27"/>
    </location>
</feature>
<keyword evidence="3" id="KW-1185">Reference proteome</keyword>